<keyword evidence="2" id="KW-1185">Reference proteome</keyword>
<reference evidence="1 2" key="1">
    <citation type="journal article" date="2018" name="Mol. Biol. Evol.">
        <title>Broad Genomic Sampling Reveals a Smut Pathogenic Ancestry of the Fungal Clade Ustilaginomycotina.</title>
        <authorList>
            <person name="Kijpornyongpan T."/>
            <person name="Mondo S.J."/>
            <person name="Barry K."/>
            <person name="Sandor L."/>
            <person name="Lee J."/>
            <person name="Lipzen A."/>
            <person name="Pangilinan J."/>
            <person name="LaButti K."/>
            <person name="Hainaut M."/>
            <person name="Henrissat B."/>
            <person name="Grigoriev I.V."/>
            <person name="Spatafora J.W."/>
            <person name="Aime M.C."/>
        </authorList>
    </citation>
    <scope>NUCLEOTIDE SEQUENCE [LARGE SCALE GENOMIC DNA]</scope>
    <source>
        <strain evidence="1 2">SA 807</strain>
    </source>
</reference>
<name>A0ACD0P597_9BASI</name>
<organism evidence="1 2">
    <name type="scientific">Violaceomyces palustris</name>
    <dbReference type="NCBI Taxonomy" id="1673888"/>
    <lineage>
        <taxon>Eukaryota</taxon>
        <taxon>Fungi</taxon>
        <taxon>Dikarya</taxon>
        <taxon>Basidiomycota</taxon>
        <taxon>Ustilaginomycotina</taxon>
        <taxon>Ustilaginomycetes</taxon>
        <taxon>Violaceomycetales</taxon>
        <taxon>Violaceomycetaceae</taxon>
        <taxon>Violaceomyces</taxon>
    </lineage>
</organism>
<accession>A0ACD0P597</accession>
<proteinExistence type="predicted"/>
<dbReference type="EMBL" id="KZ819735">
    <property type="protein sequence ID" value="PWN53222.1"/>
    <property type="molecule type" value="Genomic_DNA"/>
</dbReference>
<dbReference type="Proteomes" id="UP000245626">
    <property type="component" value="Unassembled WGS sequence"/>
</dbReference>
<protein>
    <submittedName>
        <fullName evidence="1">SEP-domain-containing protein</fullName>
    </submittedName>
</protein>
<evidence type="ECO:0000313" key="1">
    <source>
        <dbReference type="EMBL" id="PWN53222.1"/>
    </source>
</evidence>
<evidence type="ECO:0000313" key="2">
    <source>
        <dbReference type="Proteomes" id="UP000245626"/>
    </source>
</evidence>
<sequence>MEGNIEQFLSITGASRERAIFFLEASGGDLEEAMSQFFEAGQGQELADDHDDQDMVSATANTNNSSSLHQPVPPSDYTGPRTLSGQPVSAPSQQGWGSGSVSGPSSRPSGSRSTGGASRGGIFTFGDLTSSSNSTSGGHDESGDEQEDGSEDRDPLNYYAGGEQSGISVQNPNHRRPEQDDLVNQILKKAAERPMPAQEARPAGVKSFSGTGRSIADNDARASSSSPSSMPGSFGQGNEEQDDDEEPVNRNLTFWQDGFTVEDGPLMRYDDPANAENLRLINQGHAPLNLINVRQNQRVNITVSKRLDQKYVPPPPKPFQGTGNRLGNVTPNISAPSSAPSPAATAPQTSSGGSSNSEFKVDTDKPVTQIQIRLADGSRSLGRFNHTHTIGDVRRFINASQPGMGSRSYILQGSFPPKPLSDESQTLEEAGLINSVVIQKMQ</sequence>
<gene>
    <name evidence="1" type="ORF">IE53DRAFT_384280</name>
</gene>